<dbReference type="Gene3D" id="3.40.50.970">
    <property type="match status" value="2"/>
</dbReference>
<evidence type="ECO:0000259" key="6">
    <source>
        <dbReference type="Pfam" id="PF02776"/>
    </source>
</evidence>
<dbReference type="InterPro" id="IPR029035">
    <property type="entry name" value="DHS-like_NAD/FAD-binding_dom"/>
</dbReference>
<feature type="domain" description="Thiamine pyrophosphate enzyme TPP-binding" evidence="5">
    <location>
        <begin position="376"/>
        <end position="521"/>
    </location>
</feature>
<dbReference type="GO" id="GO:0030976">
    <property type="term" value="F:thiamine pyrophosphate binding"/>
    <property type="evidence" value="ECO:0007669"/>
    <property type="project" value="InterPro"/>
</dbReference>
<dbReference type="FunFam" id="3.40.50.970:FF:000007">
    <property type="entry name" value="Acetolactate synthase"/>
    <property type="match status" value="1"/>
</dbReference>
<dbReference type="GO" id="GO:0005948">
    <property type="term" value="C:acetolactate synthase complex"/>
    <property type="evidence" value="ECO:0007669"/>
    <property type="project" value="TreeGrafter"/>
</dbReference>
<proteinExistence type="inferred from homology"/>
<dbReference type="Pfam" id="PF00205">
    <property type="entry name" value="TPP_enzyme_M"/>
    <property type="match status" value="1"/>
</dbReference>
<dbReference type="GO" id="GO:0000287">
    <property type="term" value="F:magnesium ion binding"/>
    <property type="evidence" value="ECO:0007669"/>
    <property type="project" value="InterPro"/>
</dbReference>
<keyword evidence="8" id="KW-1185">Reference proteome</keyword>
<accession>A0A6S6QYC2</accession>
<dbReference type="PANTHER" id="PTHR18968">
    <property type="entry name" value="THIAMINE PYROPHOSPHATE ENZYMES"/>
    <property type="match status" value="1"/>
</dbReference>
<dbReference type="InterPro" id="IPR012001">
    <property type="entry name" value="Thiamin_PyroP_enz_TPP-bd_dom"/>
</dbReference>
<sequence>MKYAKAILEFLKSNQVKYIFGIPAGTVSPLFDALNDVDIQPIIAKNEGGAAYMAARYASVTGSLSVCMGAGGVGANNMINGIADAMRAKAPMLVITGYVHRWQIGKGAIQELDTQDILRPITKYSKTILDETLVLSELLKAVELAYTIPMGPVHLSIPIDIQLMDCESVIPSPVSLNLGDLILDTNILNEACQMINSAKNGLILAGKGCRHKTELVKGLSEHLQWPVITTPEGKGVVSSEFPLNLGNYGFASTDAASEYVASSEPECLIVIGTSLGENATSNFSPALFGGKKTIHIDWDKRELNKVFPTDITIHGDMNKVIPYLIENTDKNIEDRYQRKPFNHPVTANNTGISLKELMEKIPKYLPKDTYYVSDLGEFMNFIFKYLSIPEGGDFEINLNYAAMGSGIAGSLGVQAAYPLRPVAVFAGDGSFFMNGTEILTAKEFNLPVIYFIINNAMLGFVEHGHQYLFGRVVDGFKQERINISDMMNAAGIPSMQLSNLDDLKDIEGFIENRKGPVVIEIITDGSEAAPNGDRLKALQKH</sequence>
<evidence type="ECO:0000256" key="2">
    <source>
        <dbReference type="ARBA" id="ARBA00023052"/>
    </source>
</evidence>
<dbReference type="Pfam" id="PF02776">
    <property type="entry name" value="TPP_enzyme_N"/>
    <property type="match status" value="1"/>
</dbReference>
<gene>
    <name evidence="7" type="ORF">acsn021_37820</name>
</gene>
<name>A0A6S6QYC2_9FIRM</name>
<dbReference type="Pfam" id="PF02775">
    <property type="entry name" value="TPP_enzyme_C"/>
    <property type="match status" value="1"/>
</dbReference>
<evidence type="ECO:0000313" key="7">
    <source>
        <dbReference type="EMBL" id="BCJ96213.1"/>
    </source>
</evidence>
<dbReference type="PANTHER" id="PTHR18968:SF13">
    <property type="entry name" value="ACETOLACTATE SYNTHASE CATALYTIC SUBUNIT, MITOCHONDRIAL"/>
    <property type="match status" value="1"/>
</dbReference>
<dbReference type="SUPFAM" id="SSF52518">
    <property type="entry name" value="Thiamin diphosphate-binding fold (THDP-binding)"/>
    <property type="match status" value="2"/>
</dbReference>
<dbReference type="CDD" id="cd00568">
    <property type="entry name" value="TPP_enzymes"/>
    <property type="match status" value="1"/>
</dbReference>
<dbReference type="GO" id="GO:0003984">
    <property type="term" value="F:acetolactate synthase activity"/>
    <property type="evidence" value="ECO:0007669"/>
    <property type="project" value="TreeGrafter"/>
</dbReference>
<dbReference type="EMBL" id="AP023367">
    <property type="protein sequence ID" value="BCJ96213.1"/>
    <property type="molecule type" value="Genomic_DNA"/>
</dbReference>
<dbReference type="Gene3D" id="3.40.50.1220">
    <property type="entry name" value="TPP-binding domain"/>
    <property type="match status" value="1"/>
</dbReference>
<feature type="domain" description="Thiamine pyrophosphate enzyme N-terminal TPP-binding" evidence="6">
    <location>
        <begin position="1"/>
        <end position="116"/>
    </location>
</feature>
<evidence type="ECO:0000313" key="8">
    <source>
        <dbReference type="Proteomes" id="UP000515561"/>
    </source>
</evidence>
<dbReference type="GO" id="GO:0009097">
    <property type="term" value="P:isoleucine biosynthetic process"/>
    <property type="evidence" value="ECO:0007669"/>
    <property type="project" value="TreeGrafter"/>
</dbReference>
<dbReference type="CDD" id="cd07035">
    <property type="entry name" value="TPP_PYR_POX_like"/>
    <property type="match status" value="1"/>
</dbReference>
<reference evidence="7 8" key="1">
    <citation type="journal article" date="2016" name="Int. J. Syst. Evol. Microbiol.">
        <title>Descriptions of Anaerotaenia torta gen. nov., sp. nov. and Anaerocolumna cellulosilytica gen. nov., sp. nov. isolated from a methanogenic reactor of cattle waste.</title>
        <authorList>
            <person name="Uek A."/>
            <person name="Ohtaki Y."/>
            <person name="Kaku N."/>
            <person name="Ueki K."/>
        </authorList>
    </citation>
    <scope>NUCLEOTIDE SEQUENCE [LARGE SCALE GENOMIC DNA]</scope>
    <source>
        <strain evidence="7 8">SN021</strain>
    </source>
</reference>
<feature type="domain" description="Thiamine pyrophosphate enzyme central" evidence="4">
    <location>
        <begin position="188"/>
        <end position="322"/>
    </location>
</feature>
<dbReference type="InterPro" id="IPR011766">
    <property type="entry name" value="TPP_enzyme_TPP-bd"/>
</dbReference>
<protein>
    <submittedName>
        <fullName evidence="7">Acetolactate synthase, large subunit, biosynthetic type</fullName>
    </submittedName>
</protein>
<dbReference type="InterPro" id="IPR045229">
    <property type="entry name" value="TPP_enz"/>
</dbReference>
<dbReference type="RefSeq" id="WP_184091546.1">
    <property type="nucleotide sequence ID" value="NZ_AP023367.1"/>
</dbReference>
<dbReference type="AlphaFoldDB" id="A0A6S6QYC2"/>
<evidence type="ECO:0000259" key="5">
    <source>
        <dbReference type="Pfam" id="PF02775"/>
    </source>
</evidence>
<comment type="similarity">
    <text evidence="1 3">Belongs to the TPP enzyme family.</text>
</comment>
<dbReference type="GO" id="GO:0050660">
    <property type="term" value="F:flavin adenine dinucleotide binding"/>
    <property type="evidence" value="ECO:0007669"/>
    <property type="project" value="TreeGrafter"/>
</dbReference>
<evidence type="ECO:0000259" key="4">
    <source>
        <dbReference type="Pfam" id="PF00205"/>
    </source>
</evidence>
<dbReference type="SUPFAM" id="SSF52467">
    <property type="entry name" value="DHS-like NAD/FAD-binding domain"/>
    <property type="match status" value="1"/>
</dbReference>
<organism evidence="7 8">
    <name type="scientific">Anaerocolumna cellulosilytica</name>
    <dbReference type="NCBI Taxonomy" id="433286"/>
    <lineage>
        <taxon>Bacteria</taxon>
        <taxon>Bacillati</taxon>
        <taxon>Bacillota</taxon>
        <taxon>Clostridia</taxon>
        <taxon>Lachnospirales</taxon>
        <taxon>Lachnospiraceae</taxon>
        <taxon>Anaerocolumna</taxon>
    </lineage>
</organism>
<dbReference type="InterPro" id="IPR012000">
    <property type="entry name" value="Thiamin_PyroP_enz_cen_dom"/>
</dbReference>
<evidence type="ECO:0000256" key="3">
    <source>
        <dbReference type="RuleBase" id="RU362132"/>
    </source>
</evidence>
<dbReference type="Proteomes" id="UP000515561">
    <property type="component" value="Chromosome"/>
</dbReference>
<keyword evidence="2 3" id="KW-0786">Thiamine pyrophosphate</keyword>
<evidence type="ECO:0000256" key="1">
    <source>
        <dbReference type="ARBA" id="ARBA00007812"/>
    </source>
</evidence>
<dbReference type="KEGG" id="acel:acsn021_37820"/>
<dbReference type="InterPro" id="IPR029061">
    <property type="entry name" value="THDP-binding"/>
</dbReference>
<dbReference type="GO" id="GO:0009099">
    <property type="term" value="P:L-valine biosynthetic process"/>
    <property type="evidence" value="ECO:0007669"/>
    <property type="project" value="TreeGrafter"/>
</dbReference>